<sequence length="127" mass="13847">MGEFNSGNQQESSFVTRFWRSLKFPGKVLALLVVLWIANWVLICFWVIRGYSGVEPGSPTAIAFGFFAFLPIAIVVLVVSADKLAVYGVFGGVLIPIVQVAGAFADWRTGRSASFSFRGMDPLCLAH</sequence>
<feature type="transmembrane region" description="Helical" evidence="1">
    <location>
        <begin position="85"/>
        <end position="105"/>
    </location>
</feature>
<keyword evidence="1" id="KW-1133">Transmembrane helix</keyword>
<evidence type="ECO:0000313" key="2">
    <source>
        <dbReference type="EMBL" id="TJW12477.1"/>
    </source>
</evidence>
<protein>
    <submittedName>
        <fullName evidence="2">Uncharacterized protein</fullName>
    </submittedName>
</protein>
<name>A0A4V5KK72_9ACTN</name>
<reference evidence="2 3" key="1">
    <citation type="submission" date="2019-04" db="EMBL/GenBank/DDBJ databases">
        <title>Microbes associate with the intestines of laboratory mice.</title>
        <authorList>
            <person name="Navarre W."/>
            <person name="Wong E."/>
            <person name="Huang K.C."/>
            <person name="Tropini C."/>
            <person name="Ng K."/>
            <person name="Yu B."/>
        </authorList>
    </citation>
    <scope>NUCLEOTIDE SEQUENCE [LARGE SCALE GENOMIC DNA]</scope>
    <source>
        <strain evidence="2 3">NM48_B13</strain>
    </source>
</reference>
<evidence type="ECO:0000256" key="1">
    <source>
        <dbReference type="SAM" id="Phobius"/>
    </source>
</evidence>
<keyword evidence="3" id="KW-1185">Reference proteome</keyword>
<keyword evidence="1" id="KW-0812">Transmembrane</keyword>
<organism evidence="2 3">
    <name type="scientific">Parvibacter caecicola</name>
    <dbReference type="NCBI Taxonomy" id="747645"/>
    <lineage>
        <taxon>Bacteria</taxon>
        <taxon>Bacillati</taxon>
        <taxon>Actinomycetota</taxon>
        <taxon>Coriobacteriia</taxon>
        <taxon>Coriobacteriales</taxon>
        <taxon>Coriobacteriaceae</taxon>
        <taxon>Parvibacter</taxon>
    </lineage>
</organism>
<dbReference type="RefSeq" id="WP_136845335.1">
    <property type="nucleotide sequence ID" value="NZ_CANSOV010000011.1"/>
</dbReference>
<feature type="transmembrane region" description="Helical" evidence="1">
    <location>
        <begin position="28"/>
        <end position="48"/>
    </location>
</feature>
<comment type="caution">
    <text evidence="2">The sequence shown here is derived from an EMBL/GenBank/DDBJ whole genome shotgun (WGS) entry which is preliminary data.</text>
</comment>
<accession>A0A4V5KK72</accession>
<evidence type="ECO:0000313" key="3">
    <source>
        <dbReference type="Proteomes" id="UP000309454"/>
    </source>
</evidence>
<gene>
    <name evidence="2" type="ORF">E5982_02485</name>
</gene>
<keyword evidence="1" id="KW-0472">Membrane</keyword>
<dbReference type="AlphaFoldDB" id="A0A4V5KK72"/>
<proteinExistence type="predicted"/>
<dbReference type="EMBL" id="SSTM01000001">
    <property type="protein sequence ID" value="TJW12477.1"/>
    <property type="molecule type" value="Genomic_DNA"/>
</dbReference>
<feature type="transmembrane region" description="Helical" evidence="1">
    <location>
        <begin position="60"/>
        <end position="79"/>
    </location>
</feature>
<dbReference type="Proteomes" id="UP000309454">
    <property type="component" value="Unassembled WGS sequence"/>
</dbReference>